<name>A0A2P6N941_9EUKA</name>
<keyword evidence="2" id="KW-1185">Reference proteome</keyword>
<dbReference type="InParanoid" id="A0A2P6N941"/>
<dbReference type="EMBL" id="MDYQ01000147">
    <property type="protein sequence ID" value="PRP80477.1"/>
    <property type="molecule type" value="Genomic_DNA"/>
</dbReference>
<protein>
    <submittedName>
        <fullName evidence="1">Uncharacterized protein</fullName>
    </submittedName>
</protein>
<comment type="caution">
    <text evidence="1">The sequence shown here is derived from an EMBL/GenBank/DDBJ whole genome shotgun (WGS) entry which is preliminary data.</text>
</comment>
<reference evidence="1 2" key="1">
    <citation type="journal article" date="2018" name="Genome Biol. Evol.">
        <title>Multiple Roots of Fruiting Body Formation in Amoebozoa.</title>
        <authorList>
            <person name="Hillmann F."/>
            <person name="Forbes G."/>
            <person name="Novohradska S."/>
            <person name="Ferling I."/>
            <person name="Riege K."/>
            <person name="Groth M."/>
            <person name="Westermann M."/>
            <person name="Marz M."/>
            <person name="Spaller T."/>
            <person name="Winckler T."/>
            <person name="Schaap P."/>
            <person name="Glockner G."/>
        </authorList>
    </citation>
    <scope>NUCLEOTIDE SEQUENCE [LARGE SCALE GENOMIC DNA]</scope>
    <source>
        <strain evidence="1 2">Jena</strain>
    </source>
</reference>
<organism evidence="1 2">
    <name type="scientific">Planoprotostelium fungivorum</name>
    <dbReference type="NCBI Taxonomy" id="1890364"/>
    <lineage>
        <taxon>Eukaryota</taxon>
        <taxon>Amoebozoa</taxon>
        <taxon>Evosea</taxon>
        <taxon>Variosea</taxon>
        <taxon>Cavosteliida</taxon>
        <taxon>Cavosteliaceae</taxon>
        <taxon>Planoprotostelium</taxon>
    </lineage>
</organism>
<accession>A0A2P6N941</accession>
<dbReference type="Proteomes" id="UP000241769">
    <property type="component" value="Unassembled WGS sequence"/>
</dbReference>
<evidence type="ECO:0000313" key="2">
    <source>
        <dbReference type="Proteomes" id="UP000241769"/>
    </source>
</evidence>
<evidence type="ECO:0000313" key="1">
    <source>
        <dbReference type="EMBL" id="PRP80477.1"/>
    </source>
</evidence>
<proteinExistence type="predicted"/>
<gene>
    <name evidence="1" type="ORF">PROFUN_11699</name>
</gene>
<dbReference type="AlphaFoldDB" id="A0A2P6N941"/>
<sequence>MQYPPQEKPNLCAYLWVYSTLIEFSLMCAIDRVPVELYSHNIKEEDPRSCSSDLPLYRDLCDVVSQNGSVVLFYDFLPKRKGCRIESS</sequence>